<gene>
    <name evidence="1" type="ORF">SR41_17690</name>
</gene>
<dbReference type="PATRIC" id="fig|1549858.7.peg.3090"/>
<name>A0A0D1M1J4_9SPHN</name>
<dbReference type="EMBL" id="JXTP01000094">
    <property type="protein sequence ID" value="KIU25875.1"/>
    <property type="molecule type" value="Genomic_DNA"/>
</dbReference>
<proteinExistence type="predicted"/>
<comment type="caution">
    <text evidence="1">The sequence shown here is derived from an EMBL/GenBank/DDBJ whole genome shotgun (WGS) entry which is preliminary data.</text>
</comment>
<reference evidence="1 2" key="1">
    <citation type="submission" date="2015-01" db="EMBL/GenBank/DDBJ databases">
        <title>Genome of Sphingomonas taxi strain 30a.</title>
        <authorList>
            <person name="Eevers N."/>
            <person name="Van Hamme J."/>
            <person name="Bottos E."/>
            <person name="Weyens N."/>
            <person name="Vangronsveld J."/>
        </authorList>
    </citation>
    <scope>NUCLEOTIDE SEQUENCE [LARGE SCALE GENOMIC DNA]</scope>
    <source>
        <strain evidence="1 2">30a</strain>
    </source>
</reference>
<evidence type="ECO:0000313" key="2">
    <source>
        <dbReference type="Proteomes" id="UP000033203"/>
    </source>
</evidence>
<protein>
    <submittedName>
        <fullName evidence="1">Uncharacterized protein</fullName>
    </submittedName>
</protein>
<accession>A0A0D1M1J4</accession>
<sequence>MDRGSLIEAWEGEPPEFPVEPWIHEGDIWLAADSRISMPTEHGRIPTTDAAMKILPITLRFFQEHEDGGPGMTPTYHSEIAFAWAGDTQPASATYQLATSYLKAMHGPAFEKFPTISDIADMIGRIGARYAGETERRFEAFVVGQTPHRTGNPPVQVFKFGCDEAGRLYGPREIDLSQPGSFHLLGSHKPEISAAIDGGFGGSIEYVPARAIKAVIAADAGSDIGGSIALARVSGGSVELYPGWRDPDDGLPRPYADEAIARIGEWRAGGIFG</sequence>
<evidence type="ECO:0000313" key="1">
    <source>
        <dbReference type="EMBL" id="KIU25875.1"/>
    </source>
</evidence>
<dbReference type="AlphaFoldDB" id="A0A0D1M1J4"/>
<organism evidence="1 2">
    <name type="scientific">Sphingomonas melonis</name>
    <dbReference type="NCBI Taxonomy" id="152682"/>
    <lineage>
        <taxon>Bacteria</taxon>
        <taxon>Pseudomonadati</taxon>
        <taxon>Pseudomonadota</taxon>
        <taxon>Alphaproteobacteria</taxon>
        <taxon>Sphingomonadales</taxon>
        <taxon>Sphingomonadaceae</taxon>
        <taxon>Sphingomonas</taxon>
    </lineage>
</organism>
<dbReference type="Proteomes" id="UP000033203">
    <property type="component" value="Unassembled WGS sequence"/>
</dbReference>